<dbReference type="InterPro" id="IPR001594">
    <property type="entry name" value="Palmitoyltrfase_DHHC"/>
</dbReference>
<dbReference type="GO" id="GO:0006612">
    <property type="term" value="P:protein targeting to membrane"/>
    <property type="evidence" value="ECO:0007669"/>
    <property type="project" value="TreeGrafter"/>
</dbReference>
<name>V6LFZ1_9EUKA</name>
<dbReference type="GeneID" id="94302092"/>
<feature type="domain" description="Palmitoyltransferase DHHC" evidence="8">
    <location>
        <begin position="59"/>
        <end position="138"/>
    </location>
</feature>
<dbReference type="EMBL" id="KI546159">
    <property type="protein sequence ID" value="EST42621.1"/>
    <property type="molecule type" value="Genomic_DNA"/>
</dbReference>
<dbReference type="InterPro" id="IPR039859">
    <property type="entry name" value="PFA4/ZDH16/20/ERF2-like"/>
</dbReference>
<accession>V6LFZ1</accession>
<evidence type="ECO:0000256" key="3">
    <source>
        <dbReference type="ARBA" id="ARBA00022692"/>
    </source>
</evidence>
<dbReference type="AlphaFoldDB" id="V6LFZ1"/>
<evidence type="ECO:0000313" key="10">
    <source>
        <dbReference type="EMBL" id="KAH0570094.1"/>
    </source>
</evidence>
<evidence type="ECO:0000313" key="11">
    <source>
        <dbReference type="Proteomes" id="UP000018208"/>
    </source>
</evidence>
<dbReference type="PROSITE" id="PS50216">
    <property type="entry name" value="DHHC"/>
    <property type="match status" value="1"/>
</dbReference>
<evidence type="ECO:0000313" key="9">
    <source>
        <dbReference type="EMBL" id="EST42621.1"/>
    </source>
</evidence>
<comment type="similarity">
    <text evidence="7">Belongs to the DHHC palmitoyltransferase family.</text>
</comment>
<evidence type="ECO:0000256" key="7">
    <source>
        <dbReference type="RuleBase" id="RU079119"/>
    </source>
</evidence>
<dbReference type="GO" id="GO:0019706">
    <property type="term" value="F:protein-cysteine S-palmitoyltransferase activity"/>
    <property type="evidence" value="ECO:0007669"/>
    <property type="project" value="UniProtKB-EC"/>
</dbReference>
<dbReference type="GO" id="GO:0005783">
    <property type="term" value="C:endoplasmic reticulum"/>
    <property type="evidence" value="ECO:0007669"/>
    <property type="project" value="TreeGrafter"/>
</dbReference>
<evidence type="ECO:0000259" key="8">
    <source>
        <dbReference type="Pfam" id="PF01529"/>
    </source>
</evidence>
<keyword evidence="2 7" id="KW-0808">Transferase</keyword>
<dbReference type="EMBL" id="AUWU02000008">
    <property type="protein sequence ID" value="KAH0570094.1"/>
    <property type="molecule type" value="Genomic_DNA"/>
</dbReference>
<dbReference type="VEuPathDB" id="GiardiaDB:SS50377_28069"/>
<dbReference type="EC" id="2.3.1.225" evidence="7"/>
<dbReference type="Pfam" id="PF01529">
    <property type="entry name" value="DHHC"/>
    <property type="match status" value="1"/>
</dbReference>
<protein>
    <recommendedName>
        <fullName evidence="7">Palmitoyltransferase</fullName>
        <ecNumber evidence="7">2.3.1.225</ecNumber>
    </recommendedName>
</protein>
<feature type="transmembrane region" description="Helical" evidence="7">
    <location>
        <begin position="31"/>
        <end position="49"/>
    </location>
</feature>
<sequence length="197" mass="23245">MQKFFSTSLTLLTTIFELLYFQQQLTNLQFTISLLLPINFCVSIIRVQYFTHPQNLEMQGSKFCQFCQTSRPLQTRHCRACNLCRQRFDHHCQFLNSCVYGQNFNIYVKIYITGSIWGLFGLFVLKNKLSWAVSLTAFVQYFRGYFILCRVRFITGVTVTEQKNNIVADFNYQLWKQKLGGSMLLWLFNPFVRVNEG</sequence>
<dbReference type="KEGG" id="ssao:94302092"/>
<dbReference type="OrthoDB" id="331948at2759"/>
<dbReference type="PANTHER" id="PTHR22883">
    <property type="entry name" value="ZINC FINGER DHHC DOMAIN CONTAINING PROTEIN"/>
    <property type="match status" value="1"/>
</dbReference>
<keyword evidence="3 7" id="KW-0812">Transmembrane</keyword>
<comment type="domain">
    <text evidence="7">The DHHC domain is required for palmitoyltransferase activity.</text>
</comment>
<reference evidence="9 10" key="1">
    <citation type="journal article" date="2014" name="PLoS Genet.">
        <title>The Genome of Spironucleus salmonicida Highlights a Fish Pathogen Adapted to Fluctuating Environments.</title>
        <authorList>
            <person name="Xu F."/>
            <person name="Jerlstrom-Hultqvist J."/>
            <person name="Einarsson E."/>
            <person name="Astvaldsson A."/>
            <person name="Svard S.G."/>
            <person name="Andersson J.O."/>
        </authorList>
    </citation>
    <scope>NUCLEOTIDE SEQUENCE</scope>
    <source>
        <strain evidence="10">ATCC 50377</strain>
    </source>
</reference>
<evidence type="ECO:0000256" key="2">
    <source>
        <dbReference type="ARBA" id="ARBA00022679"/>
    </source>
</evidence>
<evidence type="ECO:0000256" key="4">
    <source>
        <dbReference type="ARBA" id="ARBA00022989"/>
    </source>
</evidence>
<keyword evidence="11" id="KW-1185">Reference proteome</keyword>
<keyword evidence="4 7" id="KW-1133">Transmembrane helix</keyword>
<proteinExistence type="inferred from homology"/>
<comment type="subcellular location">
    <subcellularLocation>
        <location evidence="1">Membrane</location>
        <topology evidence="1">Multi-pass membrane protein</topology>
    </subcellularLocation>
</comment>
<feature type="transmembrane region" description="Helical" evidence="7">
    <location>
        <begin position="106"/>
        <end position="125"/>
    </location>
</feature>
<evidence type="ECO:0000256" key="6">
    <source>
        <dbReference type="ARBA" id="ARBA00023315"/>
    </source>
</evidence>
<gene>
    <name evidence="10" type="ORF">SS50377_28069</name>
    <name evidence="9" type="ORF">SS50377_ja050</name>
</gene>
<dbReference type="GO" id="GO:0005794">
    <property type="term" value="C:Golgi apparatus"/>
    <property type="evidence" value="ECO:0007669"/>
    <property type="project" value="TreeGrafter"/>
</dbReference>
<evidence type="ECO:0000256" key="5">
    <source>
        <dbReference type="ARBA" id="ARBA00023136"/>
    </source>
</evidence>
<keyword evidence="6 7" id="KW-0012">Acyltransferase</keyword>
<dbReference type="GO" id="GO:0016020">
    <property type="term" value="C:membrane"/>
    <property type="evidence" value="ECO:0007669"/>
    <property type="project" value="UniProtKB-SubCell"/>
</dbReference>
<keyword evidence="5 7" id="KW-0472">Membrane</keyword>
<evidence type="ECO:0000256" key="1">
    <source>
        <dbReference type="ARBA" id="ARBA00004141"/>
    </source>
</evidence>
<reference evidence="10" key="2">
    <citation type="submission" date="2020-12" db="EMBL/GenBank/DDBJ databases">
        <title>New Spironucleus salmonicida genome in near-complete chromosomes.</title>
        <authorList>
            <person name="Xu F."/>
            <person name="Kurt Z."/>
            <person name="Jimenez-Gonzalez A."/>
            <person name="Astvaldsson A."/>
            <person name="Andersson J.O."/>
            <person name="Svard S.G."/>
        </authorList>
    </citation>
    <scope>NUCLEOTIDE SEQUENCE</scope>
    <source>
        <strain evidence="10">ATCC 50377</strain>
    </source>
</reference>
<dbReference type="RefSeq" id="XP_067760867.1">
    <property type="nucleotide sequence ID" value="XM_067911845.1"/>
</dbReference>
<dbReference type="Proteomes" id="UP000018208">
    <property type="component" value="Unassembled WGS sequence"/>
</dbReference>
<organism evidence="9">
    <name type="scientific">Spironucleus salmonicida</name>
    <dbReference type="NCBI Taxonomy" id="348837"/>
    <lineage>
        <taxon>Eukaryota</taxon>
        <taxon>Metamonada</taxon>
        <taxon>Diplomonadida</taxon>
        <taxon>Hexamitidae</taxon>
        <taxon>Hexamitinae</taxon>
        <taxon>Spironucleus</taxon>
    </lineage>
</organism>
<comment type="catalytic activity">
    <reaction evidence="7">
        <text>L-cysteinyl-[protein] + hexadecanoyl-CoA = S-hexadecanoyl-L-cysteinyl-[protein] + CoA</text>
        <dbReference type="Rhea" id="RHEA:36683"/>
        <dbReference type="Rhea" id="RHEA-COMP:10131"/>
        <dbReference type="Rhea" id="RHEA-COMP:11032"/>
        <dbReference type="ChEBI" id="CHEBI:29950"/>
        <dbReference type="ChEBI" id="CHEBI:57287"/>
        <dbReference type="ChEBI" id="CHEBI:57379"/>
        <dbReference type="ChEBI" id="CHEBI:74151"/>
        <dbReference type="EC" id="2.3.1.225"/>
    </reaction>
</comment>